<feature type="transmembrane region" description="Helical" evidence="1">
    <location>
        <begin position="289"/>
        <end position="310"/>
    </location>
</feature>
<reference evidence="4" key="2">
    <citation type="submission" date="2021-04" db="EMBL/GenBank/DDBJ databases">
        <authorList>
            <person name="Gilroy R."/>
        </authorList>
    </citation>
    <scope>NUCLEOTIDE SEQUENCE</scope>
    <source>
        <strain evidence="4">USAMLcec2-132</strain>
    </source>
</reference>
<feature type="transmembrane region" description="Helical" evidence="1">
    <location>
        <begin position="20"/>
        <end position="43"/>
    </location>
</feature>
<dbReference type="SUPFAM" id="SSF55874">
    <property type="entry name" value="ATPase domain of HSP90 chaperone/DNA topoisomerase II/histidine kinase"/>
    <property type="match status" value="1"/>
</dbReference>
<reference evidence="4" key="1">
    <citation type="journal article" date="2021" name="PeerJ">
        <title>Extensive microbial diversity within the chicken gut microbiome revealed by metagenomics and culture.</title>
        <authorList>
            <person name="Gilroy R."/>
            <person name="Ravi A."/>
            <person name="Getino M."/>
            <person name="Pursley I."/>
            <person name="Horton D.L."/>
            <person name="Alikhan N.F."/>
            <person name="Baker D."/>
            <person name="Gharbi K."/>
            <person name="Hall N."/>
            <person name="Watson M."/>
            <person name="Adriaenssens E.M."/>
            <person name="Foster-Nyarko E."/>
            <person name="Jarju S."/>
            <person name="Secka A."/>
            <person name="Antonio M."/>
            <person name="Oren A."/>
            <person name="Chaudhuri R.R."/>
            <person name="La Ragione R."/>
            <person name="Hildebrand F."/>
            <person name="Pallen M.J."/>
        </authorList>
    </citation>
    <scope>NUCLEOTIDE SEQUENCE</scope>
    <source>
        <strain evidence="4">USAMLcec2-132</strain>
    </source>
</reference>
<feature type="domain" description="Histidine kinase/HSP90-like ATPase" evidence="2">
    <location>
        <begin position="473"/>
        <end position="575"/>
    </location>
</feature>
<dbReference type="Proteomes" id="UP000823891">
    <property type="component" value="Unassembled WGS sequence"/>
</dbReference>
<dbReference type="InterPro" id="IPR003594">
    <property type="entry name" value="HATPase_dom"/>
</dbReference>
<comment type="caution">
    <text evidence="4">The sequence shown here is derived from an EMBL/GenBank/DDBJ whole genome shotgun (WGS) entry which is preliminary data.</text>
</comment>
<gene>
    <name evidence="4" type="ORF">H9761_09290</name>
</gene>
<dbReference type="PANTHER" id="PTHR34220">
    <property type="entry name" value="SENSOR HISTIDINE KINASE YPDA"/>
    <property type="match status" value="1"/>
</dbReference>
<name>A0A9D2NFR3_9FIRM</name>
<keyword evidence="1" id="KW-0812">Transmembrane</keyword>
<dbReference type="EMBL" id="DWWS01000032">
    <property type="protein sequence ID" value="HJC23885.1"/>
    <property type="molecule type" value="Genomic_DNA"/>
</dbReference>
<dbReference type="GO" id="GO:0000155">
    <property type="term" value="F:phosphorelay sensor kinase activity"/>
    <property type="evidence" value="ECO:0007669"/>
    <property type="project" value="InterPro"/>
</dbReference>
<dbReference type="Gene3D" id="3.30.565.10">
    <property type="entry name" value="Histidine kinase-like ATPase, C-terminal domain"/>
    <property type="match status" value="1"/>
</dbReference>
<proteinExistence type="predicted"/>
<accession>A0A9D2NFR3</accession>
<protein>
    <submittedName>
        <fullName evidence="4">Histidine kinase</fullName>
    </submittedName>
</protein>
<keyword evidence="1" id="KW-0472">Membrane</keyword>
<evidence type="ECO:0000313" key="4">
    <source>
        <dbReference type="EMBL" id="HJC23885.1"/>
    </source>
</evidence>
<dbReference type="Pfam" id="PF02518">
    <property type="entry name" value="HATPase_c"/>
    <property type="match status" value="1"/>
</dbReference>
<dbReference type="AlphaFoldDB" id="A0A9D2NFR3"/>
<dbReference type="InterPro" id="IPR036890">
    <property type="entry name" value="HATPase_C_sf"/>
</dbReference>
<evidence type="ECO:0000256" key="1">
    <source>
        <dbReference type="SAM" id="Phobius"/>
    </source>
</evidence>
<keyword evidence="4" id="KW-0418">Kinase</keyword>
<sequence>MLQKAKIRKRDAKSFSRRMIKVWILGIALPLLFVGALVLWQVYRNNRRELEEGIGSSFRAVAADMEELMEQINSMSWLLEADGTVGEDLNLYFEEEDTIQKGDLLIYIQEQIANYEVANSSVANLTYLYLPGEGKTAVKINQSSLAVGAFPNEDKLLCRWQNLSFYGPHMTQSKVGPYLCLSSLRPYKLGQDYGDIYIYAESGYHSFERLIPEEIFGMQVLFLIQSENGSILYSSDEKEMPLETFEGSSFEKIREGQRRYLTFETVLEGGWKLHLWIPSREYYRRIYQMALNFILITSLAIIICIVVSVLQWRSIYLPFTHFEKKLQAVAADSDVETGVEQMNIREFDAHLALLEKMKKNILLLLSRVQAEEKKRAELELKVVVGKINPHFLYNTLDTLKWYAAGKKDRQMVRFITALNRLLLYNMSKTSQTTLQSELDAVNAYIVLQQLKYDIDFQMHTGKHPEILQADMPRFVLQPLVENAILHSGDGRRSIWIEVELLANGKIAILVKNEGAPISPDKIRDVLEQKNDISSNGIGLQYVARMLEGRFGTEFELKAERMEEGINVVEIRIPFEAEGTSDADERSGE</sequence>
<keyword evidence="1" id="KW-1133">Transmembrane helix</keyword>
<feature type="domain" description="Signal transduction histidine kinase internal region" evidence="3">
    <location>
        <begin position="379"/>
        <end position="453"/>
    </location>
</feature>
<evidence type="ECO:0000259" key="3">
    <source>
        <dbReference type="Pfam" id="PF06580"/>
    </source>
</evidence>
<evidence type="ECO:0000313" key="5">
    <source>
        <dbReference type="Proteomes" id="UP000823891"/>
    </source>
</evidence>
<dbReference type="Pfam" id="PF06580">
    <property type="entry name" value="His_kinase"/>
    <property type="match status" value="1"/>
</dbReference>
<dbReference type="GO" id="GO:0016020">
    <property type="term" value="C:membrane"/>
    <property type="evidence" value="ECO:0007669"/>
    <property type="project" value="InterPro"/>
</dbReference>
<keyword evidence="4" id="KW-0808">Transferase</keyword>
<dbReference type="InterPro" id="IPR010559">
    <property type="entry name" value="Sig_transdc_His_kin_internal"/>
</dbReference>
<organism evidence="4 5">
    <name type="scientific">Candidatus Eisenbergiella merdavium</name>
    <dbReference type="NCBI Taxonomy" id="2838551"/>
    <lineage>
        <taxon>Bacteria</taxon>
        <taxon>Bacillati</taxon>
        <taxon>Bacillota</taxon>
        <taxon>Clostridia</taxon>
        <taxon>Lachnospirales</taxon>
        <taxon>Lachnospiraceae</taxon>
        <taxon>Eisenbergiella</taxon>
    </lineage>
</organism>
<evidence type="ECO:0000259" key="2">
    <source>
        <dbReference type="Pfam" id="PF02518"/>
    </source>
</evidence>
<dbReference type="PANTHER" id="PTHR34220:SF7">
    <property type="entry name" value="SENSOR HISTIDINE KINASE YPDA"/>
    <property type="match status" value="1"/>
</dbReference>
<dbReference type="InterPro" id="IPR050640">
    <property type="entry name" value="Bact_2-comp_sensor_kinase"/>
</dbReference>